<evidence type="ECO:0000256" key="1">
    <source>
        <dbReference type="RuleBase" id="RU004355"/>
    </source>
</evidence>
<protein>
    <recommendedName>
        <fullName evidence="1">Exodeoxyribonuclease 7 large subunit</fullName>
        <ecNumber evidence="1">3.1.11.6</ecNumber>
    </recommendedName>
</protein>
<organism evidence="3 4">
    <name type="scientific">Nitrospira defluvii</name>
    <dbReference type="NCBI Taxonomy" id="330214"/>
    <lineage>
        <taxon>Bacteria</taxon>
        <taxon>Pseudomonadati</taxon>
        <taxon>Nitrospirota</taxon>
        <taxon>Nitrospiria</taxon>
        <taxon>Nitrospirales</taxon>
        <taxon>Nitrospiraceae</taxon>
        <taxon>Nitrospira</taxon>
    </lineage>
</organism>
<keyword evidence="4" id="KW-1185">Reference proteome</keyword>
<gene>
    <name evidence="3" type="ORF">NSPZN2_70092</name>
</gene>
<dbReference type="EC" id="3.1.11.6" evidence="1"/>
<evidence type="ECO:0000313" key="3">
    <source>
        <dbReference type="EMBL" id="CAE6795948.1"/>
    </source>
</evidence>
<keyword evidence="1" id="KW-0540">Nuclease</keyword>
<comment type="catalytic activity">
    <reaction evidence="1">
        <text>Exonucleolytic cleavage in either 5'- to 3'- or 3'- to 5'-direction to yield nucleoside 5'-phosphates.</text>
        <dbReference type="EC" id="3.1.11.6"/>
    </reaction>
</comment>
<dbReference type="GO" id="GO:0008855">
    <property type="term" value="F:exodeoxyribonuclease VII activity"/>
    <property type="evidence" value="ECO:0007669"/>
    <property type="project" value="UniProtKB-EC"/>
</dbReference>
<accession>A0ABM8S905</accession>
<dbReference type="NCBIfam" id="TIGR00237">
    <property type="entry name" value="xseA"/>
    <property type="match status" value="1"/>
</dbReference>
<dbReference type="PANTHER" id="PTHR30008:SF0">
    <property type="entry name" value="EXODEOXYRIBONUCLEASE 7 LARGE SUBUNIT"/>
    <property type="match status" value="1"/>
</dbReference>
<dbReference type="InterPro" id="IPR003753">
    <property type="entry name" value="Exonuc_VII_L"/>
</dbReference>
<dbReference type="RefSeq" id="WP_213044051.1">
    <property type="nucleotide sequence ID" value="NZ_CAJNBJ010000020.1"/>
</dbReference>
<sequence length="455" mass="50486">MLSQRIRRQLAPMLTKQTYLLQAQWIKPQANKGQKGFFSVTLADTDNPNMAIDAMIWEPAVIRKVLEQGQQFGHDLLSRDSRVEVVVEATLGYWANKNTIYVLIHQLSTIGMLGLRQQQREAALRTLKEEGLLTRNASLPWPRFPLRIGIIGKQGSDAVHDILNVLHSSPYRFETTIFHTAVQGVGAIPGLLKAFQDVAAHTAPLDVIVMSRGGGNEIDLVAFDTLDVARAVATASKPVLTGLGHHLDRSICDEVAAKALSTPTAAGQHLVSHLDRIRECLFTTHATLHAHTRHTLLEWTHALTLTRHALWERARTTIEAHATASQHAHERFQRALRDRLEASYQQGRTLRYGLTASLTQALSQLSMGYAFTLVRLHTAGLSRVDIIKGAITAFVQALTLSDPQHLLARGYAYVLDNQGRMVTSRRTVMAGAQLHIHIQDGRIIATTLHTEPSHE</sequence>
<proteinExistence type="inferred from homology"/>
<evidence type="ECO:0000259" key="2">
    <source>
        <dbReference type="Pfam" id="PF02601"/>
    </source>
</evidence>
<reference evidence="3 4" key="1">
    <citation type="submission" date="2021-02" db="EMBL/GenBank/DDBJ databases">
        <authorList>
            <person name="Han P."/>
        </authorList>
    </citation>
    <scope>NUCLEOTIDE SEQUENCE [LARGE SCALE GENOMIC DNA]</scope>
    <source>
        <strain evidence="3">Candidatus Nitrospira sp. ZN2</strain>
    </source>
</reference>
<name>A0ABM8S905_9BACT</name>
<dbReference type="InterPro" id="IPR020579">
    <property type="entry name" value="Exonuc_VII_lsu_C"/>
</dbReference>
<comment type="similarity">
    <text evidence="1">Belongs to the XseA family.</text>
</comment>
<evidence type="ECO:0000313" key="4">
    <source>
        <dbReference type="Proteomes" id="UP000675880"/>
    </source>
</evidence>
<dbReference type="Pfam" id="PF02601">
    <property type="entry name" value="Exonuc_VII_L"/>
    <property type="match status" value="1"/>
</dbReference>
<keyword evidence="1 3" id="KW-0378">Hydrolase</keyword>
<dbReference type="EMBL" id="CAJNBJ010000020">
    <property type="protein sequence ID" value="CAE6795948.1"/>
    <property type="molecule type" value="Genomic_DNA"/>
</dbReference>
<comment type="caution">
    <text evidence="3">The sequence shown here is derived from an EMBL/GenBank/DDBJ whole genome shotgun (WGS) entry which is preliminary data.</text>
</comment>
<dbReference type="PANTHER" id="PTHR30008">
    <property type="entry name" value="EXODEOXYRIBONUCLEASE 7 LARGE SUBUNIT"/>
    <property type="match status" value="1"/>
</dbReference>
<dbReference type="Proteomes" id="UP000675880">
    <property type="component" value="Unassembled WGS sequence"/>
</dbReference>
<keyword evidence="1" id="KW-0269">Exonuclease</keyword>
<comment type="subcellular location">
    <subcellularLocation>
        <location evidence="1">Cytoplasm</location>
    </subcellularLocation>
</comment>
<feature type="domain" description="Exonuclease VII large subunit C-terminal" evidence="2">
    <location>
        <begin position="133"/>
        <end position="445"/>
    </location>
</feature>